<dbReference type="InterPro" id="IPR050481">
    <property type="entry name" value="UDP-glycosyltransf_plant"/>
</dbReference>
<comment type="caution">
    <text evidence="2">The sequence shown here is derived from an EMBL/GenBank/DDBJ whole genome shotgun (WGS) entry which is preliminary data.</text>
</comment>
<dbReference type="EMBL" id="PNBA02000012">
    <property type="protein sequence ID" value="KAG6405503.1"/>
    <property type="molecule type" value="Genomic_DNA"/>
</dbReference>
<proteinExistence type="inferred from homology"/>
<dbReference type="PANTHER" id="PTHR48048:SF45">
    <property type="entry name" value="GLYCOSYLTRANSFERASE"/>
    <property type="match status" value="1"/>
</dbReference>
<comment type="similarity">
    <text evidence="1">Belongs to the UDP-glycosyltransferase family.</text>
</comment>
<reference evidence="2" key="2">
    <citation type="submission" date="2020-08" db="EMBL/GenBank/DDBJ databases">
        <title>Plant Genome Project.</title>
        <authorList>
            <person name="Zhang R.-G."/>
        </authorList>
    </citation>
    <scope>NUCLEOTIDE SEQUENCE</scope>
    <source>
        <strain evidence="2">Huo1</strain>
        <tissue evidence="2">Leaf</tissue>
    </source>
</reference>
<evidence type="ECO:0000313" key="2">
    <source>
        <dbReference type="EMBL" id="KAG6405503.1"/>
    </source>
</evidence>
<reference evidence="2" key="1">
    <citation type="submission" date="2018-01" db="EMBL/GenBank/DDBJ databases">
        <authorList>
            <person name="Mao J.F."/>
        </authorList>
    </citation>
    <scope>NUCLEOTIDE SEQUENCE</scope>
    <source>
        <strain evidence="2">Huo1</strain>
        <tissue evidence="2">Leaf</tissue>
    </source>
</reference>
<evidence type="ECO:0000256" key="1">
    <source>
        <dbReference type="ARBA" id="ARBA00009995"/>
    </source>
</evidence>
<gene>
    <name evidence="2" type="ORF">SASPL_133093</name>
</gene>
<evidence type="ECO:0000313" key="3">
    <source>
        <dbReference type="Proteomes" id="UP000298416"/>
    </source>
</evidence>
<protein>
    <submittedName>
        <fullName evidence="2">Uncharacterized protein</fullName>
    </submittedName>
</protein>
<dbReference type="PANTHER" id="PTHR48048">
    <property type="entry name" value="GLYCOSYLTRANSFERASE"/>
    <property type="match status" value="1"/>
</dbReference>
<dbReference type="Proteomes" id="UP000298416">
    <property type="component" value="Unassembled WGS sequence"/>
</dbReference>
<dbReference type="GO" id="GO:0035251">
    <property type="term" value="F:UDP-glucosyltransferase activity"/>
    <property type="evidence" value="ECO:0007669"/>
    <property type="project" value="InterPro"/>
</dbReference>
<sequence length="261" mass="28781">MATKARVVGFVVDMFCLTMTEVADEFSIPTYLYFSSGASFLSFTMFMQRLTDEHGADITEFKDSDEKLPVPGFVNPVPATVTPSILLDKCGSVIVTSSARLIWKTRWVFINTFQELEPDIIQSLSADDQLPPVYAVGPLLNFQTPPESEFSDVIEFIDQQPPKSVVFLCFGSQGSFSDPQIKQQAAALESSGRRFLWCLRRGNQSDFTTPAESVLPAGFLERTRGVGKVIGWGQDDSSLIAIANTNIVLMSSIIPKAEDLK</sequence>
<keyword evidence="3" id="KW-1185">Reference proteome</keyword>
<name>A0A8X8X2D7_SALSN</name>
<dbReference type="OrthoDB" id="5835829at2759"/>
<dbReference type="AlphaFoldDB" id="A0A8X8X2D7"/>
<organism evidence="2">
    <name type="scientific">Salvia splendens</name>
    <name type="common">Scarlet sage</name>
    <dbReference type="NCBI Taxonomy" id="180675"/>
    <lineage>
        <taxon>Eukaryota</taxon>
        <taxon>Viridiplantae</taxon>
        <taxon>Streptophyta</taxon>
        <taxon>Embryophyta</taxon>
        <taxon>Tracheophyta</taxon>
        <taxon>Spermatophyta</taxon>
        <taxon>Magnoliopsida</taxon>
        <taxon>eudicotyledons</taxon>
        <taxon>Gunneridae</taxon>
        <taxon>Pentapetalae</taxon>
        <taxon>asterids</taxon>
        <taxon>lamiids</taxon>
        <taxon>Lamiales</taxon>
        <taxon>Lamiaceae</taxon>
        <taxon>Nepetoideae</taxon>
        <taxon>Mentheae</taxon>
        <taxon>Salviinae</taxon>
        <taxon>Salvia</taxon>
        <taxon>Salvia subgen. Calosphace</taxon>
        <taxon>core Calosphace</taxon>
    </lineage>
</organism>
<accession>A0A8X8X2D7</accession>